<accession>A0ABU2HV85</accession>
<dbReference type="RefSeq" id="WP_311161429.1">
    <property type="nucleotide sequence ID" value="NZ_JAVQLW010000002.1"/>
</dbReference>
<organism evidence="1 2">
    <name type="scientific">Paracoccus aurantius</name>
    <dbReference type="NCBI Taxonomy" id="3073814"/>
    <lineage>
        <taxon>Bacteria</taxon>
        <taxon>Pseudomonadati</taxon>
        <taxon>Pseudomonadota</taxon>
        <taxon>Alphaproteobacteria</taxon>
        <taxon>Rhodobacterales</taxon>
        <taxon>Paracoccaceae</taxon>
        <taxon>Paracoccus</taxon>
    </lineage>
</organism>
<dbReference type="EMBL" id="JAVQLW010000002">
    <property type="protein sequence ID" value="MDS9468956.1"/>
    <property type="molecule type" value="Genomic_DNA"/>
</dbReference>
<gene>
    <name evidence="1" type="ORF">RGQ15_15420</name>
</gene>
<name>A0ABU2HV85_9RHOB</name>
<dbReference type="Proteomes" id="UP001269144">
    <property type="component" value="Unassembled WGS sequence"/>
</dbReference>
<evidence type="ECO:0008006" key="3">
    <source>
        <dbReference type="Google" id="ProtNLM"/>
    </source>
</evidence>
<reference evidence="2" key="1">
    <citation type="submission" date="2023-07" db="EMBL/GenBank/DDBJ databases">
        <title>Paracoccus sp. MBLB3053 whole genome sequence.</title>
        <authorList>
            <person name="Hwang C.Y."/>
            <person name="Cho E.-S."/>
            <person name="Seo M.-J."/>
        </authorList>
    </citation>
    <scope>NUCLEOTIDE SEQUENCE [LARGE SCALE GENOMIC DNA]</scope>
    <source>
        <strain evidence="2">MBLB3053</strain>
    </source>
</reference>
<protein>
    <recommendedName>
        <fullName evidence="3">PepSY domain-containing protein</fullName>
    </recommendedName>
</protein>
<sequence length="90" mass="9554">MRAVLIPALPAMLAACTATQPSQDDLRPRQEAACTATIAAHVGRPSSEVTSRWLSETGGIAQIEARDGNRLHVCQVDASGRVLGYIHPGY</sequence>
<keyword evidence="2" id="KW-1185">Reference proteome</keyword>
<evidence type="ECO:0000313" key="2">
    <source>
        <dbReference type="Proteomes" id="UP001269144"/>
    </source>
</evidence>
<evidence type="ECO:0000313" key="1">
    <source>
        <dbReference type="EMBL" id="MDS9468956.1"/>
    </source>
</evidence>
<proteinExistence type="predicted"/>
<comment type="caution">
    <text evidence="1">The sequence shown here is derived from an EMBL/GenBank/DDBJ whole genome shotgun (WGS) entry which is preliminary data.</text>
</comment>
<dbReference type="PROSITE" id="PS51257">
    <property type="entry name" value="PROKAR_LIPOPROTEIN"/>
    <property type="match status" value="1"/>
</dbReference>